<feature type="domain" description="Peptidase S9 prolyl oligopeptidase catalytic" evidence="2">
    <location>
        <begin position="96"/>
        <end position="235"/>
    </location>
</feature>
<organism evidence="3 4">
    <name type="scientific">Isobaculum melis</name>
    <dbReference type="NCBI Taxonomy" id="142588"/>
    <lineage>
        <taxon>Bacteria</taxon>
        <taxon>Bacillati</taxon>
        <taxon>Bacillota</taxon>
        <taxon>Bacilli</taxon>
        <taxon>Lactobacillales</taxon>
        <taxon>Carnobacteriaceae</taxon>
        <taxon>Isobaculum</taxon>
    </lineage>
</organism>
<keyword evidence="1" id="KW-0378">Hydrolase</keyword>
<dbReference type="PANTHER" id="PTHR22946:SF9">
    <property type="entry name" value="POLYKETIDE TRANSFERASE AF380"/>
    <property type="match status" value="1"/>
</dbReference>
<keyword evidence="4" id="KW-1185">Reference proteome</keyword>
<sequence>MISIQHEVVSGIPVLNVAPADKMNEKLPTVIFYHGWTNYKESVLVNGYELAKRGFRAILPEAYLHGERKESELVEEKYMEFWEVVLANIKELPLLHQHYLEKGLLDAERFGVTGLSMGGITTCAMLTQFDFIKAAVCLMGSPAPMEFSKWLLQSSWATGTKIPADTVEQIGQLAPIDLSVQPEKINGRPVHFWHGTADELVPYKPTKDFYEHIKNEPYAKNVSFTTSKGVGHRVPYLTSVEMAEFFEKVL</sequence>
<dbReference type="RefSeq" id="WP_092650482.1">
    <property type="nucleotide sequence ID" value="NZ_FOHA01000003.1"/>
</dbReference>
<dbReference type="GO" id="GO:0006508">
    <property type="term" value="P:proteolysis"/>
    <property type="evidence" value="ECO:0007669"/>
    <property type="project" value="InterPro"/>
</dbReference>
<dbReference type="STRING" id="142588.SAMN04488559_10360"/>
<dbReference type="InterPro" id="IPR029058">
    <property type="entry name" value="AB_hydrolase_fold"/>
</dbReference>
<name>A0A1H9R4K7_9LACT</name>
<dbReference type="GO" id="GO:0052689">
    <property type="term" value="F:carboxylic ester hydrolase activity"/>
    <property type="evidence" value="ECO:0007669"/>
    <property type="project" value="UniProtKB-ARBA"/>
</dbReference>
<dbReference type="EMBL" id="FOHA01000003">
    <property type="protein sequence ID" value="SER67781.1"/>
    <property type="molecule type" value="Genomic_DNA"/>
</dbReference>
<protein>
    <recommendedName>
        <fullName evidence="2">Peptidase S9 prolyl oligopeptidase catalytic domain-containing protein</fullName>
    </recommendedName>
</protein>
<evidence type="ECO:0000313" key="3">
    <source>
        <dbReference type="EMBL" id="SER67781.1"/>
    </source>
</evidence>
<evidence type="ECO:0000259" key="2">
    <source>
        <dbReference type="Pfam" id="PF00326"/>
    </source>
</evidence>
<dbReference type="InterPro" id="IPR001375">
    <property type="entry name" value="Peptidase_S9_cat"/>
</dbReference>
<gene>
    <name evidence="3" type="ORF">SAMN04488559_10360</name>
</gene>
<reference evidence="3 4" key="1">
    <citation type="submission" date="2016-10" db="EMBL/GenBank/DDBJ databases">
        <authorList>
            <person name="de Groot N.N."/>
        </authorList>
    </citation>
    <scope>NUCLEOTIDE SEQUENCE [LARGE SCALE GENOMIC DNA]</scope>
    <source>
        <strain evidence="3 4">DSM 13760</strain>
    </source>
</reference>
<evidence type="ECO:0000256" key="1">
    <source>
        <dbReference type="ARBA" id="ARBA00022801"/>
    </source>
</evidence>
<dbReference type="PANTHER" id="PTHR22946">
    <property type="entry name" value="DIENELACTONE HYDROLASE DOMAIN-CONTAINING PROTEIN-RELATED"/>
    <property type="match status" value="1"/>
</dbReference>
<evidence type="ECO:0000313" key="4">
    <source>
        <dbReference type="Proteomes" id="UP000198948"/>
    </source>
</evidence>
<dbReference type="SUPFAM" id="SSF53474">
    <property type="entry name" value="alpha/beta-Hydrolases"/>
    <property type="match status" value="1"/>
</dbReference>
<accession>A0A1H9R4K7</accession>
<dbReference type="InterPro" id="IPR050261">
    <property type="entry name" value="FrsA_esterase"/>
</dbReference>
<dbReference type="Gene3D" id="3.40.50.1820">
    <property type="entry name" value="alpha/beta hydrolase"/>
    <property type="match status" value="1"/>
</dbReference>
<dbReference type="GO" id="GO:0008236">
    <property type="term" value="F:serine-type peptidase activity"/>
    <property type="evidence" value="ECO:0007669"/>
    <property type="project" value="InterPro"/>
</dbReference>
<dbReference type="OrthoDB" id="31158at2"/>
<proteinExistence type="predicted"/>
<dbReference type="AlphaFoldDB" id="A0A1H9R4K7"/>
<dbReference type="Proteomes" id="UP000198948">
    <property type="component" value="Unassembled WGS sequence"/>
</dbReference>
<dbReference type="Pfam" id="PF00326">
    <property type="entry name" value="Peptidase_S9"/>
    <property type="match status" value="1"/>
</dbReference>